<keyword evidence="12 15" id="KW-0460">Magnesium</keyword>
<proteinExistence type="inferred from homology"/>
<dbReference type="AlphaFoldDB" id="A0A849SQP2"/>
<dbReference type="PANTHER" id="PTHR43340">
    <property type="entry name" value="HYPOXANTHINE-GUANINE PHOSPHORIBOSYLTRANSFERASE"/>
    <property type="match status" value="1"/>
</dbReference>
<accession>A0A849SQP2</accession>
<dbReference type="EMBL" id="JABFRW010000158">
    <property type="protein sequence ID" value="NOT34954.1"/>
    <property type="molecule type" value="Genomic_DNA"/>
</dbReference>
<evidence type="ECO:0000259" key="16">
    <source>
        <dbReference type="Pfam" id="PF00156"/>
    </source>
</evidence>
<evidence type="ECO:0000256" key="1">
    <source>
        <dbReference type="ARBA" id="ARBA00001946"/>
    </source>
</evidence>
<keyword evidence="6 15" id="KW-0963">Cytoplasm</keyword>
<evidence type="ECO:0000256" key="8">
    <source>
        <dbReference type="ARBA" id="ARBA00022679"/>
    </source>
</evidence>
<comment type="subcellular location">
    <subcellularLocation>
        <location evidence="2 15">Cytoplasm</location>
    </subcellularLocation>
</comment>
<evidence type="ECO:0000256" key="7">
    <source>
        <dbReference type="ARBA" id="ARBA00022676"/>
    </source>
</evidence>
<comment type="pathway">
    <text evidence="3 15">Purine metabolism; IMP biosynthesis via salvage pathway; IMP from hypoxanthine: step 1/1.</text>
</comment>
<reference evidence="17 18" key="1">
    <citation type="submission" date="2020-04" db="EMBL/GenBank/DDBJ databases">
        <title>Metagenomic profiling of ammonia- and methane-oxidizing microorganisms in a Dutch drinking water treatment plant.</title>
        <authorList>
            <person name="Poghosyan L."/>
            <person name="Leucker S."/>
        </authorList>
    </citation>
    <scope>NUCLEOTIDE SEQUENCE [LARGE SCALE GENOMIC DNA]</scope>
    <source>
        <strain evidence="17">S-RSF-IL-03</strain>
    </source>
</reference>
<dbReference type="GO" id="GO:0006178">
    <property type="term" value="P:guanine salvage"/>
    <property type="evidence" value="ECO:0007669"/>
    <property type="project" value="TreeGrafter"/>
</dbReference>
<dbReference type="GO" id="GO:0000166">
    <property type="term" value="F:nucleotide binding"/>
    <property type="evidence" value="ECO:0007669"/>
    <property type="project" value="UniProtKB-KW"/>
</dbReference>
<evidence type="ECO:0000256" key="5">
    <source>
        <dbReference type="ARBA" id="ARBA00011895"/>
    </source>
</evidence>
<organism evidence="17 18">
    <name type="scientific">Eiseniibacteriota bacterium</name>
    <dbReference type="NCBI Taxonomy" id="2212470"/>
    <lineage>
        <taxon>Bacteria</taxon>
        <taxon>Candidatus Eiseniibacteriota</taxon>
    </lineage>
</organism>
<dbReference type="InterPro" id="IPR005904">
    <property type="entry name" value="Hxn_phspho_trans"/>
</dbReference>
<dbReference type="UniPathway" id="UPA00591">
    <property type="reaction ID" value="UER00648"/>
</dbReference>
<dbReference type="Pfam" id="PF00156">
    <property type="entry name" value="Pribosyltran"/>
    <property type="match status" value="1"/>
</dbReference>
<dbReference type="InterPro" id="IPR000836">
    <property type="entry name" value="PRTase_dom"/>
</dbReference>
<dbReference type="CDD" id="cd06223">
    <property type="entry name" value="PRTases_typeI"/>
    <property type="match status" value="1"/>
</dbReference>
<evidence type="ECO:0000256" key="10">
    <source>
        <dbReference type="ARBA" id="ARBA00022726"/>
    </source>
</evidence>
<dbReference type="PANTHER" id="PTHR43340:SF1">
    <property type="entry name" value="HYPOXANTHINE PHOSPHORIBOSYLTRANSFERASE"/>
    <property type="match status" value="1"/>
</dbReference>
<dbReference type="GO" id="GO:0000287">
    <property type="term" value="F:magnesium ion binding"/>
    <property type="evidence" value="ECO:0007669"/>
    <property type="project" value="TreeGrafter"/>
</dbReference>
<dbReference type="GO" id="GO:0046100">
    <property type="term" value="P:hypoxanthine metabolic process"/>
    <property type="evidence" value="ECO:0007669"/>
    <property type="project" value="TreeGrafter"/>
</dbReference>
<evidence type="ECO:0000256" key="6">
    <source>
        <dbReference type="ARBA" id="ARBA00022490"/>
    </source>
</evidence>
<dbReference type="FunFam" id="3.40.50.2020:FF:000006">
    <property type="entry name" value="Hypoxanthine phosphoribosyltransferase"/>
    <property type="match status" value="1"/>
</dbReference>
<evidence type="ECO:0000313" key="17">
    <source>
        <dbReference type="EMBL" id="NOT34954.1"/>
    </source>
</evidence>
<keyword evidence="10 15" id="KW-0660">Purine salvage</keyword>
<dbReference type="EC" id="2.4.2.8" evidence="5 15"/>
<dbReference type="Gene3D" id="3.40.50.2020">
    <property type="match status" value="1"/>
</dbReference>
<evidence type="ECO:0000256" key="12">
    <source>
        <dbReference type="ARBA" id="ARBA00022842"/>
    </source>
</evidence>
<dbReference type="GO" id="GO:0032263">
    <property type="term" value="P:GMP salvage"/>
    <property type="evidence" value="ECO:0007669"/>
    <property type="project" value="TreeGrafter"/>
</dbReference>
<evidence type="ECO:0000313" key="18">
    <source>
        <dbReference type="Proteomes" id="UP000580839"/>
    </source>
</evidence>
<evidence type="ECO:0000256" key="9">
    <source>
        <dbReference type="ARBA" id="ARBA00022723"/>
    </source>
</evidence>
<feature type="domain" description="Phosphoribosyltransferase" evidence="16">
    <location>
        <begin position="22"/>
        <end position="171"/>
    </location>
</feature>
<evidence type="ECO:0000256" key="15">
    <source>
        <dbReference type="RuleBase" id="RU364099"/>
    </source>
</evidence>
<evidence type="ECO:0000256" key="2">
    <source>
        <dbReference type="ARBA" id="ARBA00004496"/>
    </source>
</evidence>
<dbReference type="GO" id="GO:0004422">
    <property type="term" value="F:hypoxanthine phosphoribosyltransferase activity"/>
    <property type="evidence" value="ECO:0007669"/>
    <property type="project" value="InterPro"/>
</dbReference>
<dbReference type="GO" id="GO:0032264">
    <property type="term" value="P:IMP salvage"/>
    <property type="evidence" value="ECO:0007669"/>
    <property type="project" value="UniProtKB-UniPathway"/>
</dbReference>
<dbReference type="Proteomes" id="UP000580839">
    <property type="component" value="Unassembled WGS sequence"/>
</dbReference>
<evidence type="ECO:0000256" key="3">
    <source>
        <dbReference type="ARBA" id="ARBA00004669"/>
    </source>
</evidence>
<name>A0A849SQP2_UNCEI</name>
<evidence type="ECO:0000256" key="13">
    <source>
        <dbReference type="ARBA" id="ARBA00048811"/>
    </source>
</evidence>
<keyword evidence="8 15" id="KW-0808">Transferase</keyword>
<keyword evidence="9 15" id="KW-0479">Metal-binding</keyword>
<gene>
    <name evidence="17" type="primary">hpt</name>
    <name evidence="17" type="ORF">HOP12_12395</name>
</gene>
<evidence type="ECO:0000256" key="11">
    <source>
        <dbReference type="ARBA" id="ARBA00022741"/>
    </source>
</evidence>
<protein>
    <recommendedName>
        <fullName evidence="5 15">Hypoxanthine phosphoribosyltransferase</fullName>
        <ecNumber evidence="5 15">2.4.2.8</ecNumber>
    </recommendedName>
</protein>
<keyword evidence="7 15" id="KW-0328">Glycosyltransferase</keyword>
<comment type="similarity">
    <text evidence="4 15">Belongs to the purine/pyrimidine phosphoribosyltransferase family.</text>
</comment>
<comment type="caution">
    <text evidence="17">The sequence shown here is derived from an EMBL/GenBank/DDBJ whole genome shotgun (WGS) entry which is preliminary data.</text>
</comment>
<sequence>MSDASHSTTAVAPLPPRLRVLYSAEQIAARVRELGLEIAREYDGKKPILVAVLKGACMFHTDLARAMPIDVELDFLSVSSYGTSTQSSGNVRLLADLRGSIRERHVIICEGVVDSGLSLTFILNLLKLRDPASVKIATLLDKKPCRKLEVPVDYAGWRIGAEFVVGYGMDAAEGLRNLPYVGVIEES</sequence>
<comment type="catalytic activity">
    <reaction evidence="13">
        <text>GMP + diphosphate = guanine + 5-phospho-alpha-D-ribose 1-diphosphate</text>
        <dbReference type="Rhea" id="RHEA:25424"/>
        <dbReference type="ChEBI" id="CHEBI:16235"/>
        <dbReference type="ChEBI" id="CHEBI:33019"/>
        <dbReference type="ChEBI" id="CHEBI:58017"/>
        <dbReference type="ChEBI" id="CHEBI:58115"/>
        <dbReference type="EC" id="2.4.2.8"/>
    </reaction>
    <physiologicalReaction direction="right-to-left" evidence="13">
        <dbReference type="Rhea" id="RHEA:25426"/>
    </physiologicalReaction>
</comment>
<dbReference type="InterPro" id="IPR050408">
    <property type="entry name" value="HGPRT"/>
</dbReference>
<evidence type="ECO:0000256" key="14">
    <source>
        <dbReference type="ARBA" id="ARBA00049402"/>
    </source>
</evidence>
<comment type="cofactor">
    <cofactor evidence="1 15">
        <name>Mg(2+)</name>
        <dbReference type="ChEBI" id="CHEBI:18420"/>
    </cofactor>
</comment>
<dbReference type="GO" id="GO:0006166">
    <property type="term" value="P:purine ribonucleoside salvage"/>
    <property type="evidence" value="ECO:0007669"/>
    <property type="project" value="UniProtKB-KW"/>
</dbReference>
<dbReference type="GO" id="GO:0005829">
    <property type="term" value="C:cytosol"/>
    <property type="evidence" value="ECO:0007669"/>
    <property type="project" value="TreeGrafter"/>
</dbReference>
<dbReference type="NCBIfam" id="TIGR01203">
    <property type="entry name" value="HGPRTase"/>
    <property type="match status" value="1"/>
</dbReference>
<dbReference type="SUPFAM" id="SSF53271">
    <property type="entry name" value="PRTase-like"/>
    <property type="match status" value="1"/>
</dbReference>
<dbReference type="InterPro" id="IPR029057">
    <property type="entry name" value="PRTase-like"/>
</dbReference>
<dbReference type="GO" id="GO:0052657">
    <property type="term" value="F:guanine phosphoribosyltransferase activity"/>
    <property type="evidence" value="ECO:0007669"/>
    <property type="project" value="UniProtKB-ARBA"/>
</dbReference>
<evidence type="ECO:0000256" key="4">
    <source>
        <dbReference type="ARBA" id="ARBA00008391"/>
    </source>
</evidence>
<keyword evidence="11 15" id="KW-0547">Nucleotide-binding</keyword>
<comment type="catalytic activity">
    <reaction evidence="14">
        <text>IMP + diphosphate = hypoxanthine + 5-phospho-alpha-D-ribose 1-diphosphate</text>
        <dbReference type="Rhea" id="RHEA:17973"/>
        <dbReference type="ChEBI" id="CHEBI:17368"/>
        <dbReference type="ChEBI" id="CHEBI:33019"/>
        <dbReference type="ChEBI" id="CHEBI:58017"/>
        <dbReference type="ChEBI" id="CHEBI:58053"/>
        <dbReference type="EC" id="2.4.2.8"/>
    </reaction>
    <physiologicalReaction direction="right-to-left" evidence="14">
        <dbReference type="Rhea" id="RHEA:17975"/>
    </physiologicalReaction>
</comment>